<dbReference type="EMBL" id="WUBS01000025">
    <property type="protein sequence ID" value="NDL65900.1"/>
    <property type="molecule type" value="Genomic_DNA"/>
</dbReference>
<comment type="caution">
    <text evidence="1">The sequence shown here is derived from an EMBL/GenBank/DDBJ whole genome shotgun (WGS) entry which is preliminary data.</text>
</comment>
<accession>A0A845SLV2</accession>
<organism evidence="1 2">
    <name type="scientific">Acerihabitans arboris</name>
    <dbReference type="NCBI Taxonomy" id="2691583"/>
    <lineage>
        <taxon>Bacteria</taxon>
        <taxon>Pseudomonadati</taxon>
        <taxon>Pseudomonadota</taxon>
        <taxon>Gammaproteobacteria</taxon>
        <taxon>Enterobacterales</taxon>
        <taxon>Pectobacteriaceae</taxon>
        <taxon>Acerihabitans</taxon>
    </lineage>
</organism>
<reference evidence="1 2" key="2">
    <citation type="submission" date="2020-02" db="EMBL/GenBank/DDBJ databases">
        <title>The new genus of Enterobacteriales.</title>
        <authorList>
            <person name="Kim I.S."/>
        </authorList>
    </citation>
    <scope>NUCLEOTIDE SEQUENCE [LARGE SCALE GENOMIC DNA]</scope>
    <source>
        <strain evidence="1 2">SAP-6</strain>
    </source>
</reference>
<protein>
    <submittedName>
        <fullName evidence="1">Uncharacterized protein</fullName>
    </submittedName>
</protein>
<evidence type="ECO:0000313" key="1">
    <source>
        <dbReference type="EMBL" id="NDL65900.1"/>
    </source>
</evidence>
<reference evidence="1 2" key="1">
    <citation type="submission" date="2019-12" db="EMBL/GenBank/DDBJ databases">
        <authorList>
            <person name="Lee S.D."/>
        </authorList>
    </citation>
    <scope>NUCLEOTIDE SEQUENCE [LARGE SCALE GENOMIC DNA]</scope>
    <source>
        <strain evidence="1 2">SAP-6</strain>
    </source>
</reference>
<sequence length="259" mass="27828">MANCEVKIWKGRKFSRTSPIVQARYPFDVSKLASQIPGMVLHWYVDPDYPSSLLENRITGTAMTAVGAPVINGYKTILNEANHIDTGIDISQFNGMDLTIIAIAGNAGGGPFNLAGRLQVANPQRSRALKWVDATHIGNVWLNSNGSTLAANLTPVNITSVDADMFCARFISNNGSNFIASRITMPRSGANAQAAGAATAYAMPSTNILIGGSLDGGTTVSCDEYSVAVFNRLITDDELALYYETHKNRLLLAPKPIYI</sequence>
<dbReference type="RefSeq" id="WP_162368612.1">
    <property type="nucleotide sequence ID" value="NZ_WUBS01000025.1"/>
</dbReference>
<proteinExistence type="predicted"/>
<gene>
    <name evidence="1" type="ORF">GRH90_24520</name>
</gene>
<dbReference type="Proteomes" id="UP000461443">
    <property type="component" value="Unassembled WGS sequence"/>
</dbReference>
<keyword evidence="2" id="KW-1185">Reference proteome</keyword>
<dbReference type="AlphaFoldDB" id="A0A845SLV2"/>
<evidence type="ECO:0000313" key="2">
    <source>
        <dbReference type="Proteomes" id="UP000461443"/>
    </source>
</evidence>
<name>A0A845SLV2_9GAMM</name>